<dbReference type="GO" id="GO:0030599">
    <property type="term" value="F:pectinesterase activity"/>
    <property type="evidence" value="ECO:0007669"/>
    <property type="project" value="UniProtKB-EC"/>
</dbReference>
<dbReference type="Proteomes" id="UP001567538">
    <property type="component" value="Unassembled WGS sequence"/>
</dbReference>
<keyword evidence="3" id="KW-1185">Reference proteome</keyword>
<accession>A0ABD1HII7</accession>
<sequence>MALLATIIICIAITISQAAAASDGNFLEKRISNESQGKNSIELIMQQISLTIPYFSDKGEIRRMINNTCADRELTLDCKLALSAVRCCQELLPLAIDNLNSSLSTDVDKYAARSMVCAASSLLQTCVDGFEDQPRAVFGSVYNRVKYLIDRIGRSWRHQSDGRVEKASGASASAKRIVTEMAATVANHRM</sequence>
<evidence type="ECO:0000313" key="3">
    <source>
        <dbReference type="Proteomes" id="UP001567538"/>
    </source>
</evidence>
<comment type="caution">
    <text evidence="2">The sequence shown here is derived from an EMBL/GenBank/DDBJ whole genome shotgun (WGS) entry which is preliminary data.</text>
</comment>
<gene>
    <name evidence="2" type="ORF">AAHA92_11700</name>
</gene>
<dbReference type="SUPFAM" id="SSF101148">
    <property type="entry name" value="Plant invertase/pectin methylesterase inhibitor"/>
    <property type="match status" value="1"/>
</dbReference>
<evidence type="ECO:0000313" key="2">
    <source>
        <dbReference type="EMBL" id="KAL1556032.1"/>
    </source>
</evidence>
<dbReference type="EMBL" id="JBEAFC010000005">
    <property type="protein sequence ID" value="KAL1556032.1"/>
    <property type="molecule type" value="Genomic_DNA"/>
</dbReference>
<dbReference type="InterPro" id="IPR035513">
    <property type="entry name" value="Invertase/methylesterase_inhib"/>
</dbReference>
<organism evidence="2 3">
    <name type="scientific">Salvia divinorum</name>
    <name type="common">Maria pastora</name>
    <name type="synonym">Diviner's sage</name>
    <dbReference type="NCBI Taxonomy" id="28513"/>
    <lineage>
        <taxon>Eukaryota</taxon>
        <taxon>Viridiplantae</taxon>
        <taxon>Streptophyta</taxon>
        <taxon>Embryophyta</taxon>
        <taxon>Tracheophyta</taxon>
        <taxon>Spermatophyta</taxon>
        <taxon>Magnoliopsida</taxon>
        <taxon>eudicotyledons</taxon>
        <taxon>Gunneridae</taxon>
        <taxon>Pentapetalae</taxon>
        <taxon>asterids</taxon>
        <taxon>lamiids</taxon>
        <taxon>Lamiales</taxon>
        <taxon>Lamiaceae</taxon>
        <taxon>Nepetoideae</taxon>
        <taxon>Mentheae</taxon>
        <taxon>Salviinae</taxon>
        <taxon>Salvia</taxon>
        <taxon>Salvia subgen. Calosphace</taxon>
    </lineage>
</organism>
<keyword evidence="2" id="KW-0378">Hydrolase</keyword>
<reference evidence="2 3" key="1">
    <citation type="submission" date="2024-06" db="EMBL/GenBank/DDBJ databases">
        <title>A chromosome level genome sequence of Diviner's sage (Salvia divinorum).</title>
        <authorList>
            <person name="Ford S.A."/>
            <person name="Ro D.-K."/>
            <person name="Ness R.W."/>
            <person name="Phillips M.A."/>
        </authorList>
    </citation>
    <scope>NUCLEOTIDE SEQUENCE [LARGE SCALE GENOMIC DNA]</scope>
    <source>
        <strain evidence="2">SAF-2024a</strain>
        <tissue evidence="2">Leaf</tissue>
    </source>
</reference>
<proteinExistence type="predicted"/>
<dbReference type="AlphaFoldDB" id="A0ABD1HII7"/>
<dbReference type="EC" id="3.1.1.11" evidence="2"/>
<evidence type="ECO:0000256" key="1">
    <source>
        <dbReference type="SAM" id="SignalP"/>
    </source>
</evidence>
<protein>
    <submittedName>
        <fullName evidence="2">Pectinesterase</fullName>
        <ecNumber evidence="2">3.1.1.11</ecNumber>
    </submittedName>
</protein>
<name>A0ABD1HII7_SALDI</name>
<feature type="signal peptide" evidence="1">
    <location>
        <begin position="1"/>
        <end position="20"/>
    </location>
</feature>
<keyword evidence="1" id="KW-0732">Signal</keyword>
<feature type="chain" id="PRO_5044757698" evidence="1">
    <location>
        <begin position="21"/>
        <end position="190"/>
    </location>
</feature>